<organism evidence="3 4">
    <name type="scientific">Taxus chinensis</name>
    <name type="common">Chinese yew</name>
    <name type="synonym">Taxus wallichiana var. chinensis</name>
    <dbReference type="NCBI Taxonomy" id="29808"/>
    <lineage>
        <taxon>Eukaryota</taxon>
        <taxon>Viridiplantae</taxon>
        <taxon>Streptophyta</taxon>
        <taxon>Embryophyta</taxon>
        <taxon>Tracheophyta</taxon>
        <taxon>Spermatophyta</taxon>
        <taxon>Pinopsida</taxon>
        <taxon>Pinidae</taxon>
        <taxon>Conifers II</taxon>
        <taxon>Cupressales</taxon>
        <taxon>Taxaceae</taxon>
        <taxon>Taxus</taxon>
    </lineage>
</organism>
<dbReference type="GO" id="GO:0008422">
    <property type="term" value="F:beta-glucosidase activity"/>
    <property type="evidence" value="ECO:0007669"/>
    <property type="project" value="TreeGrafter"/>
</dbReference>
<evidence type="ECO:0000256" key="2">
    <source>
        <dbReference type="RuleBase" id="RU003690"/>
    </source>
</evidence>
<dbReference type="AlphaFoldDB" id="A0AA38CIM1"/>
<reference evidence="3 4" key="1">
    <citation type="journal article" date="2021" name="Nat. Plants">
        <title>The Taxus genome provides insights into paclitaxel biosynthesis.</title>
        <authorList>
            <person name="Xiong X."/>
            <person name="Gou J."/>
            <person name="Liao Q."/>
            <person name="Li Y."/>
            <person name="Zhou Q."/>
            <person name="Bi G."/>
            <person name="Li C."/>
            <person name="Du R."/>
            <person name="Wang X."/>
            <person name="Sun T."/>
            <person name="Guo L."/>
            <person name="Liang H."/>
            <person name="Lu P."/>
            <person name="Wu Y."/>
            <person name="Zhang Z."/>
            <person name="Ro D.K."/>
            <person name="Shang Y."/>
            <person name="Huang S."/>
            <person name="Yan J."/>
        </authorList>
    </citation>
    <scope>NUCLEOTIDE SEQUENCE [LARGE SCALE GENOMIC DNA]</scope>
    <source>
        <strain evidence="3">Ta-2019</strain>
    </source>
</reference>
<accession>A0AA38CIM1</accession>
<dbReference type="Pfam" id="PF00232">
    <property type="entry name" value="Glyco_hydro_1"/>
    <property type="match status" value="1"/>
</dbReference>
<feature type="non-terminal residue" evidence="3">
    <location>
        <position position="85"/>
    </location>
</feature>
<feature type="non-terminal residue" evidence="3">
    <location>
        <position position="1"/>
    </location>
</feature>
<name>A0AA38CIM1_TAXCH</name>
<dbReference type="InterPro" id="IPR017853">
    <property type="entry name" value="GH"/>
</dbReference>
<comment type="similarity">
    <text evidence="1 2">Belongs to the glycosyl hydrolase 1 family.</text>
</comment>
<keyword evidence="4" id="KW-1185">Reference proteome</keyword>
<dbReference type="OMA" id="WEGVSIN"/>
<evidence type="ECO:0000256" key="1">
    <source>
        <dbReference type="ARBA" id="ARBA00010838"/>
    </source>
</evidence>
<comment type="caution">
    <text evidence="3">The sequence shown here is derived from an EMBL/GenBank/DDBJ whole genome shotgun (WGS) entry which is preliminary data.</text>
</comment>
<dbReference type="SUPFAM" id="SSF51445">
    <property type="entry name" value="(Trans)glycosidases"/>
    <property type="match status" value="1"/>
</dbReference>
<protein>
    <submittedName>
        <fullName evidence="3">Uncharacterized protein</fullName>
    </submittedName>
</protein>
<evidence type="ECO:0000313" key="4">
    <source>
        <dbReference type="Proteomes" id="UP000824469"/>
    </source>
</evidence>
<sequence>RDYVKFAETCFEKFGDRVKKRVTFNEPHCFAIQSYDVGLQAPGSCSILLHAFCTVGNSATEAYIVGHHVLLSHATIVDMYMKKYK</sequence>
<proteinExistence type="inferred from homology"/>
<dbReference type="InterPro" id="IPR001360">
    <property type="entry name" value="Glyco_hydro_1"/>
</dbReference>
<gene>
    <name evidence="3" type="ORF">KI387_012440</name>
</gene>
<dbReference type="EMBL" id="JAHRHJ020000009">
    <property type="protein sequence ID" value="KAH9300857.1"/>
    <property type="molecule type" value="Genomic_DNA"/>
</dbReference>
<dbReference type="Gene3D" id="3.20.20.80">
    <property type="entry name" value="Glycosidases"/>
    <property type="match status" value="1"/>
</dbReference>
<dbReference type="Proteomes" id="UP000824469">
    <property type="component" value="Unassembled WGS sequence"/>
</dbReference>
<evidence type="ECO:0000313" key="3">
    <source>
        <dbReference type="EMBL" id="KAH9300857.1"/>
    </source>
</evidence>
<dbReference type="PANTHER" id="PTHR10353">
    <property type="entry name" value="GLYCOSYL HYDROLASE"/>
    <property type="match status" value="1"/>
</dbReference>
<dbReference type="GO" id="GO:0005975">
    <property type="term" value="P:carbohydrate metabolic process"/>
    <property type="evidence" value="ECO:0007669"/>
    <property type="project" value="InterPro"/>
</dbReference>
<dbReference type="PANTHER" id="PTHR10353:SF302">
    <property type="entry name" value="BETA-GLUCOSIDASE 40"/>
    <property type="match status" value="1"/>
</dbReference>